<evidence type="ECO:0000256" key="8">
    <source>
        <dbReference type="ARBA" id="ARBA00023002"/>
    </source>
</evidence>
<proteinExistence type="inferred from homology"/>
<gene>
    <name evidence="13" type="ORF">DAKH74_039780</name>
</gene>
<dbReference type="GO" id="GO:0008106">
    <property type="term" value="F:alcohol dehydrogenase (NADP+) activity"/>
    <property type="evidence" value="ECO:0007669"/>
    <property type="project" value="UniProtKB-EC"/>
</dbReference>
<dbReference type="InterPro" id="IPR036291">
    <property type="entry name" value="NAD(P)-bd_dom_sf"/>
</dbReference>
<dbReference type="CDD" id="cd05283">
    <property type="entry name" value="CAD1"/>
    <property type="match status" value="1"/>
</dbReference>
<dbReference type="SUPFAM" id="SSF50129">
    <property type="entry name" value="GroES-like"/>
    <property type="match status" value="1"/>
</dbReference>
<keyword evidence="7" id="KW-0521">NADP</keyword>
<evidence type="ECO:0000313" key="14">
    <source>
        <dbReference type="Proteomes" id="UP001377567"/>
    </source>
</evidence>
<evidence type="ECO:0000256" key="1">
    <source>
        <dbReference type="ARBA" id="ARBA00001947"/>
    </source>
</evidence>
<accession>A0AAV5S183</accession>
<dbReference type="Gene3D" id="3.90.180.10">
    <property type="entry name" value="Medium-chain alcohol dehydrogenases, catalytic domain"/>
    <property type="match status" value="1"/>
</dbReference>
<dbReference type="Pfam" id="PF00107">
    <property type="entry name" value="ADH_zinc_N"/>
    <property type="match status" value="1"/>
</dbReference>
<dbReference type="PANTHER" id="PTHR42683">
    <property type="entry name" value="ALDEHYDE REDUCTASE"/>
    <property type="match status" value="1"/>
</dbReference>
<evidence type="ECO:0000256" key="10">
    <source>
        <dbReference type="ARBA" id="ARBA00050997"/>
    </source>
</evidence>
<dbReference type="Gene3D" id="3.40.50.720">
    <property type="entry name" value="NAD(P)-binding Rossmann-like Domain"/>
    <property type="match status" value="1"/>
</dbReference>
<evidence type="ECO:0000256" key="11">
    <source>
        <dbReference type="RuleBase" id="RU361277"/>
    </source>
</evidence>
<name>A0AAV5S183_MAUHU</name>
<dbReference type="AlphaFoldDB" id="A0AAV5S183"/>
<evidence type="ECO:0000256" key="6">
    <source>
        <dbReference type="ARBA" id="ARBA00022833"/>
    </source>
</evidence>
<dbReference type="InterPro" id="IPR011032">
    <property type="entry name" value="GroES-like_sf"/>
</dbReference>
<dbReference type="PROSITE" id="PS00059">
    <property type="entry name" value="ADH_ZINC"/>
    <property type="match status" value="1"/>
</dbReference>
<evidence type="ECO:0000256" key="5">
    <source>
        <dbReference type="ARBA" id="ARBA00022723"/>
    </source>
</evidence>
<dbReference type="InterPro" id="IPR002328">
    <property type="entry name" value="ADH_Zn_CS"/>
</dbReference>
<dbReference type="InterPro" id="IPR013154">
    <property type="entry name" value="ADH-like_N"/>
</dbReference>
<protein>
    <recommendedName>
        <fullName evidence="9">alcohol dehydrogenase (NADP(+))</fullName>
        <ecNumber evidence="9">1.1.1.2</ecNumber>
    </recommendedName>
</protein>
<dbReference type="FunFam" id="3.40.50.720:FF:000158">
    <property type="entry name" value="Zinc-binding alcohol dehydrogenase"/>
    <property type="match status" value="1"/>
</dbReference>
<evidence type="ECO:0000259" key="12">
    <source>
        <dbReference type="SMART" id="SM00829"/>
    </source>
</evidence>
<evidence type="ECO:0000256" key="7">
    <source>
        <dbReference type="ARBA" id="ARBA00022857"/>
    </source>
</evidence>
<evidence type="ECO:0000313" key="13">
    <source>
        <dbReference type="EMBL" id="GMM57362.1"/>
    </source>
</evidence>
<evidence type="ECO:0000256" key="2">
    <source>
        <dbReference type="ARBA" id="ARBA00008072"/>
    </source>
</evidence>
<comment type="catalytic activity">
    <reaction evidence="10">
        <text>a primary alcohol + NADP(+) = an aldehyde + NADPH + H(+)</text>
        <dbReference type="Rhea" id="RHEA:15937"/>
        <dbReference type="ChEBI" id="CHEBI:15378"/>
        <dbReference type="ChEBI" id="CHEBI:15734"/>
        <dbReference type="ChEBI" id="CHEBI:17478"/>
        <dbReference type="ChEBI" id="CHEBI:57783"/>
        <dbReference type="ChEBI" id="CHEBI:58349"/>
        <dbReference type="EC" id="1.1.1.2"/>
    </reaction>
    <physiologicalReaction direction="left-to-right" evidence="10">
        <dbReference type="Rhea" id="RHEA:15938"/>
    </physiologicalReaction>
    <physiologicalReaction direction="right-to-left" evidence="10">
        <dbReference type="Rhea" id="RHEA:15939"/>
    </physiologicalReaction>
</comment>
<dbReference type="SMART" id="SM00829">
    <property type="entry name" value="PKS_ER"/>
    <property type="match status" value="1"/>
</dbReference>
<keyword evidence="8" id="KW-0560">Oxidoreductase</keyword>
<dbReference type="EMBL" id="BTGD01000011">
    <property type="protein sequence ID" value="GMM57362.1"/>
    <property type="molecule type" value="Genomic_DNA"/>
</dbReference>
<evidence type="ECO:0000256" key="9">
    <source>
        <dbReference type="ARBA" id="ARBA00024074"/>
    </source>
</evidence>
<dbReference type="Pfam" id="PF08240">
    <property type="entry name" value="ADH_N"/>
    <property type="match status" value="1"/>
</dbReference>
<keyword evidence="14" id="KW-1185">Reference proteome</keyword>
<keyword evidence="5 11" id="KW-0479">Metal-binding</keyword>
<comment type="caution">
    <text evidence="13">The sequence shown here is derived from an EMBL/GenBank/DDBJ whole genome shotgun (WGS) entry which is preliminary data.</text>
</comment>
<dbReference type="Proteomes" id="UP001377567">
    <property type="component" value="Unassembled WGS sequence"/>
</dbReference>
<comment type="cofactor">
    <cofactor evidence="1 11">
        <name>Zn(2+)</name>
        <dbReference type="ChEBI" id="CHEBI:29105"/>
    </cofactor>
</comment>
<dbReference type="GO" id="GO:0006066">
    <property type="term" value="P:alcohol metabolic process"/>
    <property type="evidence" value="ECO:0007669"/>
    <property type="project" value="UniProtKB-ARBA"/>
</dbReference>
<organism evidence="13 14">
    <name type="scientific">Maudiozyma humilis</name>
    <name type="common">Sour dough yeast</name>
    <name type="synonym">Kazachstania humilis</name>
    <dbReference type="NCBI Taxonomy" id="51915"/>
    <lineage>
        <taxon>Eukaryota</taxon>
        <taxon>Fungi</taxon>
        <taxon>Dikarya</taxon>
        <taxon>Ascomycota</taxon>
        <taxon>Saccharomycotina</taxon>
        <taxon>Saccharomycetes</taxon>
        <taxon>Saccharomycetales</taxon>
        <taxon>Saccharomycetaceae</taxon>
        <taxon>Maudiozyma</taxon>
    </lineage>
</organism>
<reference evidence="13 14" key="1">
    <citation type="journal article" date="2023" name="Elife">
        <title>Identification of key yeast species and microbe-microbe interactions impacting larval growth of Drosophila in the wild.</title>
        <authorList>
            <person name="Mure A."/>
            <person name="Sugiura Y."/>
            <person name="Maeda R."/>
            <person name="Honda K."/>
            <person name="Sakurai N."/>
            <person name="Takahashi Y."/>
            <person name="Watada M."/>
            <person name="Katoh T."/>
            <person name="Gotoh A."/>
            <person name="Gotoh Y."/>
            <person name="Taniguchi I."/>
            <person name="Nakamura K."/>
            <person name="Hayashi T."/>
            <person name="Katayama T."/>
            <person name="Uemura T."/>
            <person name="Hattori Y."/>
        </authorList>
    </citation>
    <scope>NUCLEOTIDE SEQUENCE [LARGE SCALE GENOMIC DNA]</scope>
    <source>
        <strain evidence="13 14">KH-74</strain>
    </source>
</reference>
<dbReference type="GO" id="GO:0008270">
    <property type="term" value="F:zinc ion binding"/>
    <property type="evidence" value="ECO:0007669"/>
    <property type="project" value="InterPro"/>
</dbReference>
<feature type="domain" description="Enoyl reductase (ER)" evidence="12">
    <location>
        <begin position="12"/>
        <end position="353"/>
    </location>
</feature>
<dbReference type="InterPro" id="IPR013149">
    <property type="entry name" value="ADH-like_C"/>
</dbReference>
<dbReference type="InterPro" id="IPR047109">
    <property type="entry name" value="CAD-like"/>
</dbReference>
<sequence>MLHYPEQFDGIGIVDQADWTNPKRVVYKPRPFGAQDIDIKIECCGVCGSDIHTAAGNWGDLPKPVVVGHEIIGTVVRKGAGCTSDDIKVGDRVGVGAQCFSCLKCHRCQNNNESYCAKCVTTYGQFFDDGYCSKGGYASHIRVQEHFVIPIPENIPSEYAGPLLCGGNTVFSPLLRNNVGPGKKVGILGIGGIGHMGLIFAKALGAEVYAISRSSAKKEDAFKLGADHFIATKEEPDWAEKYYDTLDLVVVCAGSLKDVDFEHLPHIMQVGGRIVSISVPEQSEQIVLKPFGLLGVSIENSHLGSIEEIKQLLKLVSEKNLRIWIEKYPINEANIHTIFERMLKGDVRYRFVLTDYEKEFN</sequence>
<comment type="similarity">
    <text evidence="2 11">Belongs to the zinc-containing alcohol dehydrogenase family.</text>
</comment>
<dbReference type="EC" id="1.1.1.2" evidence="9"/>
<dbReference type="InterPro" id="IPR020843">
    <property type="entry name" value="ER"/>
</dbReference>
<evidence type="ECO:0000256" key="4">
    <source>
        <dbReference type="ARBA" id="ARBA00022553"/>
    </source>
</evidence>
<dbReference type="SUPFAM" id="SSF51735">
    <property type="entry name" value="NAD(P)-binding Rossmann-fold domains"/>
    <property type="match status" value="1"/>
</dbReference>
<evidence type="ECO:0000256" key="3">
    <source>
        <dbReference type="ARBA" id="ARBA00011738"/>
    </source>
</evidence>
<keyword evidence="6 11" id="KW-0862">Zinc</keyword>
<comment type="subunit">
    <text evidence="3">Homodimer.</text>
</comment>
<keyword evidence="4" id="KW-0597">Phosphoprotein</keyword>